<evidence type="ECO:0000313" key="2">
    <source>
        <dbReference type="Proteomes" id="UP000078396"/>
    </source>
</evidence>
<proteinExistence type="predicted"/>
<evidence type="ECO:0000313" key="1">
    <source>
        <dbReference type="EMBL" id="OAN30158.1"/>
    </source>
</evidence>
<protein>
    <submittedName>
        <fullName evidence="1">Uncharacterized protein</fullName>
    </submittedName>
</protein>
<reference evidence="1 2" key="1">
    <citation type="submission" date="2016-04" db="EMBL/GenBank/DDBJ databases">
        <title>Draft Genome Sequences of Staphylococcus capitis Strain H36, S. capitis Strain H65, S. cohnii Strain H62, S. hominis Strain H69, Mycobacterium iranicum Strain H39, Plantibacter sp. Strain H53, Pseudomonas oryzihabitans Strain H72, and Microbacterium sp. Strain H83, isolated from residential settings.</title>
        <authorList>
            <person name="Lymperopoulou D."/>
            <person name="Adams R.I."/>
            <person name="Lindow S."/>
            <person name="Coil D.A."/>
            <person name="Jospin G."/>
            <person name="Eisen J.A."/>
        </authorList>
    </citation>
    <scope>NUCLEOTIDE SEQUENCE [LARGE SCALE GENOMIC DNA]</scope>
    <source>
        <strain evidence="1 2">H39</strain>
    </source>
</reference>
<organism evidence="1 2">
    <name type="scientific">Mycolicibacterium iranicum</name>
    <name type="common">Mycobacterium iranicum</name>
    <dbReference type="NCBI Taxonomy" id="912594"/>
    <lineage>
        <taxon>Bacteria</taxon>
        <taxon>Bacillati</taxon>
        <taxon>Actinomycetota</taxon>
        <taxon>Actinomycetes</taxon>
        <taxon>Mycobacteriales</taxon>
        <taxon>Mycobacteriaceae</taxon>
        <taxon>Mycolicibacterium</taxon>
    </lineage>
</organism>
<sequence>MQLFRIEIVGPFAKIGIPDVRVDVFEQSLQNWGDRITQDSPFRFYGPEVTVLELRRVDRPIDEAIN</sequence>
<dbReference type="EMBL" id="LWCS01000065">
    <property type="protein sequence ID" value="OAN30158.1"/>
    <property type="molecule type" value="Genomic_DNA"/>
</dbReference>
<gene>
    <name evidence="1" type="ORF">A4X20_09855</name>
</gene>
<dbReference type="Proteomes" id="UP000078396">
    <property type="component" value="Unassembled WGS sequence"/>
</dbReference>
<accession>A0A178LJA2</accession>
<name>A0A178LJA2_MYCIR</name>
<dbReference type="AlphaFoldDB" id="A0A178LJA2"/>
<comment type="caution">
    <text evidence="1">The sequence shown here is derived from an EMBL/GenBank/DDBJ whole genome shotgun (WGS) entry which is preliminary data.</text>
</comment>